<reference evidence="2" key="1">
    <citation type="submission" date="2006-10" db="EMBL/GenBank/DDBJ databases">
        <authorList>
            <person name="Amadeo P."/>
            <person name="Zhao Q."/>
            <person name="Wortman J."/>
            <person name="Fraser-Liggett C."/>
            <person name="Carlton J."/>
        </authorList>
    </citation>
    <scope>NUCLEOTIDE SEQUENCE</scope>
    <source>
        <strain evidence="2">G3</strain>
    </source>
</reference>
<dbReference type="GO" id="GO:0009267">
    <property type="term" value="P:cellular response to starvation"/>
    <property type="evidence" value="ECO:0000318"/>
    <property type="project" value="GO_Central"/>
</dbReference>
<dbReference type="GO" id="GO:0010506">
    <property type="term" value="P:regulation of autophagy"/>
    <property type="evidence" value="ECO:0000318"/>
    <property type="project" value="GO_Central"/>
</dbReference>
<dbReference type="eggNOG" id="KOG1517">
    <property type="taxonomic scope" value="Eukaryota"/>
</dbReference>
<evidence type="ECO:0000256" key="1">
    <source>
        <dbReference type="SAM" id="MobiDB-lite"/>
    </source>
</evidence>
<reference evidence="2" key="2">
    <citation type="journal article" date="2007" name="Science">
        <title>Draft genome sequence of the sexually transmitted pathogen Trichomonas vaginalis.</title>
        <authorList>
            <person name="Carlton J.M."/>
            <person name="Hirt R.P."/>
            <person name="Silva J.C."/>
            <person name="Delcher A.L."/>
            <person name="Schatz M."/>
            <person name="Zhao Q."/>
            <person name="Wortman J.R."/>
            <person name="Bidwell S.L."/>
            <person name="Alsmark U.C.M."/>
            <person name="Besteiro S."/>
            <person name="Sicheritz-Ponten T."/>
            <person name="Noel C.J."/>
            <person name="Dacks J.B."/>
            <person name="Foster P.G."/>
            <person name="Simillion C."/>
            <person name="Van de Peer Y."/>
            <person name="Miranda-Saavedra D."/>
            <person name="Barton G.J."/>
            <person name="Westrop G.D."/>
            <person name="Mueller S."/>
            <person name="Dessi D."/>
            <person name="Fiori P.L."/>
            <person name="Ren Q."/>
            <person name="Paulsen I."/>
            <person name="Zhang H."/>
            <person name="Bastida-Corcuera F.D."/>
            <person name="Simoes-Barbosa A."/>
            <person name="Brown M.T."/>
            <person name="Hayes R.D."/>
            <person name="Mukherjee M."/>
            <person name="Okumura C.Y."/>
            <person name="Schneider R."/>
            <person name="Smith A.J."/>
            <person name="Vanacova S."/>
            <person name="Villalvazo M."/>
            <person name="Haas B.J."/>
            <person name="Pertea M."/>
            <person name="Feldblyum T.V."/>
            <person name="Utterback T.R."/>
            <person name="Shu C.L."/>
            <person name="Osoegawa K."/>
            <person name="de Jong P.J."/>
            <person name="Hrdy I."/>
            <person name="Horvathova L."/>
            <person name="Zubacova Z."/>
            <person name="Dolezal P."/>
            <person name="Malik S.B."/>
            <person name="Logsdon J.M. Jr."/>
            <person name="Henze K."/>
            <person name="Gupta A."/>
            <person name="Wang C.C."/>
            <person name="Dunne R.L."/>
            <person name="Upcroft J.A."/>
            <person name="Upcroft P."/>
            <person name="White O."/>
            <person name="Salzberg S.L."/>
            <person name="Tang P."/>
            <person name="Chiu C.-H."/>
            <person name="Lee Y.-S."/>
            <person name="Embley T.M."/>
            <person name="Coombs G.H."/>
            <person name="Mottram J.C."/>
            <person name="Tachezy J."/>
            <person name="Fraser-Liggett C.M."/>
            <person name="Johnson P.J."/>
        </authorList>
    </citation>
    <scope>NUCLEOTIDE SEQUENCE [LARGE SCALE GENOMIC DNA]</scope>
    <source>
        <strain evidence="2">G3</strain>
    </source>
</reference>
<dbReference type="SUPFAM" id="SSF48371">
    <property type="entry name" value="ARM repeat"/>
    <property type="match status" value="1"/>
</dbReference>
<evidence type="ECO:0000313" key="3">
    <source>
        <dbReference type="Proteomes" id="UP000001542"/>
    </source>
</evidence>
<dbReference type="KEGG" id="tva:4761527"/>
<proteinExistence type="predicted"/>
<dbReference type="InParanoid" id="A2EUH9"/>
<keyword evidence="3" id="KW-1185">Reference proteome</keyword>
<accession>A2EUH9</accession>
<dbReference type="PRINTS" id="PR01547">
    <property type="entry name" value="YEAST176DUF"/>
</dbReference>
<dbReference type="GO" id="GO:0030674">
    <property type="term" value="F:protein-macromolecule adaptor activity"/>
    <property type="evidence" value="ECO:0000318"/>
    <property type="project" value="GO_Central"/>
</dbReference>
<dbReference type="Proteomes" id="UP000001542">
    <property type="component" value="Unassembled WGS sequence"/>
</dbReference>
<dbReference type="InterPro" id="IPR004083">
    <property type="entry name" value="Raptor"/>
</dbReference>
<dbReference type="InterPro" id="IPR016024">
    <property type="entry name" value="ARM-type_fold"/>
</dbReference>
<dbReference type="SUPFAM" id="SSF50978">
    <property type="entry name" value="WD40 repeat-like"/>
    <property type="match status" value="1"/>
</dbReference>
<dbReference type="GO" id="GO:0031931">
    <property type="term" value="C:TORC1 complex"/>
    <property type="evidence" value="ECO:0000318"/>
    <property type="project" value="GO_Central"/>
</dbReference>
<protein>
    <recommendedName>
        <fullName evidence="4">Raptor N-terminal CASPase-like domain-containing protein</fullName>
    </recommendedName>
</protein>
<dbReference type="PANTHER" id="PTHR12848">
    <property type="entry name" value="REGULATORY-ASSOCIATED PROTEIN OF MTOR"/>
    <property type="match status" value="1"/>
</dbReference>
<dbReference type="AlphaFoldDB" id="A2EUH9"/>
<gene>
    <name evidence="2" type="ORF">TVAG_031800</name>
</gene>
<evidence type="ECO:0000313" key="2">
    <source>
        <dbReference type="EMBL" id="EAY03681.1"/>
    </source>
</evidence>
<dbReference type="PANTHER" id="PTHR12848:SF16">
    <property type="entry name" value="REGULATORY-ASSOCIATED PROTEIN OF MTOR"/>
    <property type="match status" value="1"/>
</dbReference>
<dbReference type="STRING" id="5722.A2EUH9"/>
<dbReference type="GO" id="GO:0005737">
    <property type="term" value="C:cytoplasm"/>
    <property type="evidence" value="ECO:0000318"/>
    <property type="project" value="GO_Central"/>
</dbReference>
<dbReference type="GO" id="GO:0071230">
    <property type="term" value="P:cellular response to amino acid stimulus"/>
    <property type="evidence" value="ECO:0000318"/>
    <property type="project" value="GO_Central"/>
</dbReference>
<name>A2EUH9_TRIV3</name>
<dbReference type="GO" id="GO:0031929">
    <property type="term" value="P:TOR signaling"/>
    <property type="evidence" value="ECO:0000318"/>
    <property type="project" value="GO_Central"/>
</dbReference>
<dbReference type="SMR" id="A2EUH9"/>
<feature type="region of interest" description="Disordered" evidence="1">
    <location>
        <begin position="743"/>
        <end position="802"/>
    </location>
</feature>
<sequence length="1157" mass="131577">MESIGAWENHVEDLVEEEASRVWHPFYDRYINTRASHEIGIPQISTTDPAIQIVCKLAENLTATEHFEVDEDTLPPKVFCWNDISTIDAKTANKMIKAGIEKEYSHLINNFTIDFQPVSIGNSDPIPISNEHYQQLIYHIIDPTLGTSQKIVAKSTGLSVKGLSRSTPNLKDLAKKGYKQQVDMPLQSLPLQEDPEAIKRLADQIDSNSIFIIDCNYAKNVADIIHTSDQFVTIFGATTDTLHYTPQVPYDLFTSCLLTPASVALLWLSKDYSDIKSGVLTDYDIVTLIEKVHDSKISNPIIDMIEICLQACVDQMIFKAYEEMPERFYKSFRTTPIMSKLCTNFIFATRVMKSYSMTPFSYPDFPDLSQHPLWDSFDVHVDEALFGLMEAAKPTPQTEISLDTVLREQLTLLENWLCFPNKKRNPPGEFQYIAPLLDLPQYFEETIHICSKFLRISRRFVVGFLSTKAFSSLALIINDTQRVKAMSDETAADFSYVVLNCLLVSPPLKTAFENHVDFWIERVHSEHKELRTISLGCLLLFSDSPGKVDLYIQSGLNKFIEQMMHASSIRQRALAHLLLSTMHEDFTFKHEEFFEEKHPMVRASMVSQIRAIIEKKKDQLNDEMKEFIFISLIDGCNDLDAMVREESLVSLSYLIMIDPVRFINRLEEFPDFDKDATDHINTTILTYQMQTMTFDPSLRTCERLIEFMQFIDACMPEEARRISQERVPSRLKVPSERPKLIRFSGRSSNKEKSNEKTANDMHNMRFTFNTKSEVEENEKPKEKKTRFSFSKNSRDPPPPPPVVRRYIKKKAQVLSSNVSNALLTTISRSLESSIEPLAFIECTLENSHSNSKLVGNPSISPSGLLCCADENGALHVQTSSNMLKGHRVYDFFRPHVTKEGMPPSMFPMMKAREDYKEEVIFNDFIDDYHLLAVSSRSQVIIVDTMSLDPNAAFWMAPPDINRSLIVDYNNRDYKILHYHQAANVSIFDLGCLQKCQTISIDFSKTENVEWLKPYSTLFYVAQQDLSIFDTRMPGRAAVIHGAGPGLISCNASGASPFSLIAGYSSGNVSLFEMRTMTEESSYNMGKGLSHFDVHKHLPYAVGISDSLVSFSSETGVLEMKKHMVGTVPEAFALHPNENACAIKINNRVQSIFIDYDS</sequence>
<feature type="compositionally biased region" description="Basic and acidic residues" evidence="1">
    <location>
        <begin position="748"/>
        <end position="763"/>
    </location>
</feature>
<dbReference type="RefSeq" id="XP_001315904.1">
    <property type="nucleotide sequence ID" value="XM_001315869.1"/>
</dbReference>
<organism evidence="2 3">
    <name type="scientific">Trichomonas vaginalis (strain ATCC PRA-98 / G3)</name>
    <dbReference type="NCBI Taxonomy" id="412133"/>
    <lineage>
        <taxon>Eukaryota</taxon>
        <taxon>Metamonada</taxon>
        <taxon>Parabasalia</taxon>
        <taxon>Trichomonadida</taxon>
        <taxon>Trichomonadidae</taxon>
        <taxon>Trichomonas</taxon>
    </lineage>
</organism>
<evidence type="ECO:0008006" key="4">
    <source>
        <dbReference type="Google" id="ProtNLM"/>
    </source>
</evidence>
<dbReference type="InterPro" id="IPR036322">
    <property type="entry name" value="WD40_repeat_dom_sf"/>
</dbReference>
<dbReference type="VEuPathDB" id="TrichDB:TVAG_031800"/>
<dbReference type="GO" id="GO:0030307">
    <property type="term" value="P:positive regulation of cell growth"/>
    <property type="evidence" value="ECO:0000318"/>
    <property type="project" value="GO_Central"/>
</dbReference>
<dbReference type="EMBL" id="DS113497">
    <property type="protein sequence ID" value="EAY03681.1"/>
    <property type="molecule type" value="Genomic_DNA"/>
</dbReference>
<dbReference type="OrthoDB" id="10262360at2759"/>
<dbReference type="VEuPathDB" id="TrichDB:TVAGG3_0363410"/>
<feature type="compositionally biased region" description="Basic and acidic residues" evidence="1">
    <location>
        <begin position="772"/>
        <end position="781"/>
    </location>
</feature>